<protein>
    <submittedName>
        <fullName evidence="1">Uncharacterized protein</fullName>
    </submittedName>
</protein>
<dbReference type="EMBL" id="AP009389">
    <property type="protein sequence ID" value="BAF58540.1"/>
    <property type="molecule type" value="Genomic_DNA"/>
</dbReference>
<accession>A5D5F9</accession>
<dbReference type="Proteomes" id="UP000006556">
    <property type="component" value="Chromosome"/>
</dbReference>
<dbReference type="AlphaFoldDB" id="A5D5F9"/>
<proteinExistence type="predicted"/>
<evidence type="ECO:0000313" key="2">
    <source>
        <dbReference type="Proteomes" id="UP000006556"/>
    </source>
</evidence>
<keyword evidence="2" id="KW-1185">Reference proteome</keyword>
<sequence length="92" mass="10989">MEILQEVARVLEVQHEFLARESLRMYLEKELRNIEAAIFKIVTRHGVKSLFELDDKLKQGKIKEEDIIDDFMELDFLESKKDKILRALEKLQ</sequence>
<dbReference type="eggNOG" id="ENOG5033M5V">
    <property type="taxonomic scope" value="Bacteria"/>
</dbReference>
<gene>
    <name evidence="1" type="ordered locus">PTH_0359</name>
</gene>
<organism evidence="1 2">
    <name type="scientific">Pelotomaculum thermopropionicum (strain DSM 13744 / JCM 10971 / SI)</name>
    <dbReference type="NCBI Taxonomy" id="370438"/>
    <lineage>
        <taxon>Bacteria</taxon>
        <taxon>Bacillati</taxon>
        <taxon>Bacillota</taxon>
        <taxon>Clostridia</taxon>
        <taxon>Eubacteriales</taxon>
        <taxon>Desulfotomaculaceae</taxon>
        <taxon>Pelotomaculum</taxon>
    </lineage>
</organism>
<reference evidence="2" key="1">
    <citation type="journal article" date="2008" name="Genome Res.">
        <title>The genome of Pelotomaculum thermopropionicum reveals niche-associated evolution in anaerobic microbiota.</title>
        <authorList>
            <person name="Kosaka T."/>
            <person name="Kato S."/>
            <person name="Shimoyama T."/>
            <person name="Ishii S."/>
            <person name="Abe T."/>
            <person name="Watanabe K."/>
        </authorList>
    </citation>
    <scope>NUCLEOTIDE SEQUENCE [LARGE SCALE GENOMIC DNA]</scope>
    <source>
        <strain evidence="2">DSM 13744 / JCM 10971 / SI</strain>
    </source>
</reference>
<dbReference type="KEGG" id="pth:PTH_0359"/>
<name>A5D5F9_PELTS</name>
<evidence type="ECO:0000313" key="1">
    <source>
        <dbReference type="EMBL" id="BAF58540.1"/>
    </source>
</evidence>
<dbReference type="HOGENOM" id="CLU_181373_1_0_9"/>